<dbReference type="PANTHER" id="PTHR40446:SF2">
    <property type="entry name" value="N-ACETYLGLUCOSAMINE-1-PHOSPHODIESTER ALPHA-N-ACETYLGLUCOSAMINIDASE"/>
    <property type="match status" value="1"/>
</dbReference>
<reference evidence="3 4" key="1">
    <citation type="submission" date="2020-09" db="EMBL/GenBank/DDBJ databases">
        <title>Echinicola sp. CAU 1574 isolated from sand of Sido Beach.</title>
        <authorList>
            <person name="Kim W."/>
        </authorList>
    </citation>
    <scope>NUCLEOTIDE SEQUENCE [LARGE SCALE GENOMIC DNA]</scope>
    <source>
        <strain evidence="3 4">CAU 1574</strain>
    </source>
</reference>
<keyword evidence="4" id="KW-1185">Reference proteome</keyword>
<proteinExistence type="predicted"/>
<comment type="caution">
    <text evidence="3">The sequence shown here is derived from an EMBL/GenBank/DDBJ whole genome shotgun (WGS) entry which is preliminary data.</text>
</comment>
<dbReference type="InterPro" id="IPR018711">
    <property type="entry name" value="NAGPA"/>
</dbReference>
<dbReference type="RefSeq" id="WP_192010041.1">
    <property type="nucleotide sequence ID" value="NZ_JACYTQ010000003.1"/>
</dbReference>
<dbReference type="Proteomes" id="UP000647133">
    <property type="component" value="Unassembled WGS sequence"/>
</dbReference>
<organism evidence="3 4">
    <name type="scientific">Echinicola arenosa</name>
    <dbReference type="NCBI Taxonomy" id="2774144"/>
    <lineage>
        <taxon>Bacteria</taxon>
        <taxon>Pseudomonadati</taxon>
        <taxon>Bacteroidota</taxon>
        <taxon>Cytophagia</taxon>
        <taxon>Cytophagales</taxon>
        <taxon>Cyclobacteriaceae</taxon>
        <taxon>Echinicola</taxon>
    </lineage>
</organism>
<feature type="chain" id="PRO_5046742990" evidence="1">
    <location>
        <begin position="25"/>
        <end position="305"/>
    </location>
</feature>
<evidence type="ECO:0000259" key="2">
    <source>
        <dbReference type="Pfam" id="PF09992"/>
    </source>
</evidence>
<keyword evidence="3" id="KW-0326">Glycosidase</keyword>
<dbReference type="PANTHER" id="PTHR40446">
    <property type="entry name" value="N-ACETYLGLUCOSAMINE-1-PHOSPHODIESTER ALPHA-N-ACETYLGLUCOSAMINIDASE"/>
    <property type="match status" value="1"/>
</dbReference>
<dbReference type="PROSITE" id="PS51257">
    <property type="entry name" value="PROKAR_LIPOPROTEIN"/>
    <property type="match status" value="1"/>
</dbReference>
<protein>
    <submittedName>
        <fullName evidence="3">Phosphodiester glycosidase family protein</fullName>
    </submittedName>
</protein>
<keyword evidence="1" id="KW-0732">Signal</keyword>
<feature type="domain" description="Phosphodiester glycosidase" evidence="2">
    <location>
        <begin position="127"/>
        <end position="300"/>
    </location>
</feature>
<sequence>MTKNIKYYYSLFLLTVLTMTTVSCENEDVQPSIIEEEISSITQRLMDSTGLVSNVFWDTTFVVAPGVEETDIHYLSMKGLSMRMFVFKIDLKENGVELNAMMPYGSKGYGMQSIPAMLEYVEVPGKKVVGAVNSDFFNMTTGEPRGIVVLDGEVIKNTAMLDSFFGIYKNGKPVIGLSDDFEQYEADLQFGLGAGDLLVRDYDLAPLSNPEIHPRTGVGFTDLDEVYFIVVDGRDFDYSNGLTLSELAEMFKALGVKDATNLDGGGSSTFVTLHSLSDVFHIRNKPSDGSPRPVGNGWAILVNEN</sequence>
<evidence type="ECO:0000256" key="1">
    <source>
        <dbReference type="SAM" id="SignalP"/>
    </source>
</evidence>
<evidence type="ECO:0000313" key="4">
    <source>
        <dbReference type="Proteomes" id="UP000647133"/>
    </source>
</evidence>
<dbReference type="EMBL" id="JACYTQ010000003">
    <property type="protein sequence ID" value="MBD8489153.1"/>
    <property type="molecule type" value="Genomic_DNA"/>
</dbReference>
<accession>A0ABR9AMR6</accession>
<evidence type="ECO:0000313" key="3">
    <source>
        <dbReference type="EMBL" id="MBD8489153.1"/>
    </source>
</evidence>
<name>A0ABR9AMR6_9BACT</name>
<keyword evidence="3" id="KW-0378">Hydrolase</keyword>
<feature type="signal peptide" evidence="1">
    <location>
        <begin position="1"/>
        <end position="24"/>
    </location>
</feature>
<gene>
    <name evidence="3" type="ORF">IFO69_10390</name>
</gene>
<dbReference type="GO" id="GO:0016798">
    <property type="term" value="F:hydrolase activity, acting on glycosyl bonds"/>
    <property type="evidence" value="ECO:0007669"/>
    <property type="project" value="UniProtKB-KW"/>
</dbReference>
<dbReference type="Pfam" id="PF09992">
    <property type="entry name" value="NAGPA"/>
    <property type="match status" value="1"/>
</dbReference>